<feature type="compositionally biased region" description="Pro residues" evidence="9">
    <location>
        <begin position="855"/>
        <end position="908"/>
    </location>
</feature>
<evidence type="ECO:0000256" key="1">
    <source>
        <dbReference type="ARBA" id="ARBA00004141"/>
    </source>
</evidence>
<keyword evidence="5 8" id="KW-0406">Ion transport</keyword>
<feature type="domain" description="Potassium channel" evidence="11">
    <location>
        <begin position="157"/>
        <end position="214"/>
    </location>
</feature>
<evidence type="ECO:0000256" key="9">
    <source>
        <dbReference type="SAM" id="MobiDB-lite"/>
    </source>
</evidence>
<evidence type="ECO:0000259" key="11">
    <source>
        <dbReference type="Pfam" id="PF07885"/>
    </source>
</evidence>
<evidence type="ECO:0000313" key="12">
    <source>
        <dbReference type="EMBL" id="KAK6737492.1"/>
    </source>
</evidence>
<dbReference type="PRINTS" id="PR01333">
    <property type="entry name" value="2POREKCHANEL"/>
</dbReference>
<keyword evidence="4 10" id="KW-1133">Transmembrane helix</keyword>
<feature type="transmembrane region" description="Helical" evidence="10">
    <location>
        <begin position="186"/>
        <end position="206"/>
    </location>
</feature>
<feature type="compositionally biased region" description="Pro residues" evidence="9">
    <location>
        <begin position="920"/>
        <end position="940"/>
    </location>
</feature>
<feature type="region of interest" description="Disordered" evidence="9">
    <location>
        <begin position="850"/>
        <end position="942"/>
    </location>
</feature>
<keyword evidence="7 8" id="KW-0407">Ion channel</keyword>
<dbReference type="InterPro" id="IPR003280">
    <property type="entry name" value="2pore_dom_K_chnl"/>
</dbReference>
<feature type="transmembrane region" description="Helical" evidence="10">
    <location>
        <begin position="325"/>
        <end position="351"/>
    </location>
</feature>
<sequence length="1582" mass="178206">MDQQLREIEGLLETNTHPVSEDAATKIKKYVKLVLPHVALVAVVCLYAVIGAYIFYRLESPNEDRLKSVGKALISDMRGNLVTLIRTGSGSKDEWRNSVEGELYRFNDKIYKAFKEQYVRYADVRVTQTYPWSVKKEDGDRPKRHRNTKLRGEKSEKMWTASSALFFAATTMATIGYGNIVPATSSGRIACVVFALFGAPLAIITIGDLGKFLSECTIWLYKEMKKGKALLRTRWRRFRGLSKEHQDAESQSSSSRSLEWEDLVMDKTEVPVFMVFTILLLYIAFGGILFSFLEGWTYMDAFYYSFISLTTIGFGDIVPENHDYIVLMLAYLGIGLAVTTMCIDLVGIQYIQKIHYFGRKFRGTDLLHLLKRKRMIERRLAMGQGEEILQMYIQQMQSQLPDPVVVDQQWEEDKTSSHLEWQIDDALVSSHYSYDFPLAIHVPSPNVLSIRSYRPPSIYSNTSASARSFMLKRWRSRGESWDESGPSISEHCSLSTEPSVHIRQAYWDNYQSPNASLSSFEYEVPLPSPDYQGIALSARRSRRLRSCPSGITVPASQSVRNRSLPESARRQPCFCTQHDPLLFSPPLSFRISKPFMLSKLAVQCDSPPPDVPVGFESPPVPRLSPMENVQQSELCYPRCFTPSVVNETIGIPRLELSDSPPPSSRRSHRFRSTLFSIPEWRQSSVVGDQEGDPAPLMKRKKRERLARLNDPLHNVDWLNVSPRVMQLVKDDLPKLFEHVRDGASSSSSIVLVSPRTPIGMACMEDWDSYIRMLEEYNKPYERVIHEPVSLNIMMTSSRNESAQRSVSIPLAPKPKMAPTPSSVQKLPPTNSAAPPCVVDITRPTPLKAAVLPPLNLLPPPSSPSPPPKDPTPPPRVSTPPETPPLPPPTPPRLPTPVTPPVESPPCPHNIPSTSRVSTPPREPSPPRIHLPVQSPTPPRINSPIFVDVETEVEVVPEEHEHVLVPSEAEDTSSPAPIESSSEEEDGNAHDLDLGAFELVDSGMTAETLLSTEEPVIYHQDLPVHSVHHDTVQTEAALANLMSAPSSMLTGAIPPTMVEDNYCFVVDGERVRMGDILGDDQWWRHTSRPTKYFYSEDLRQFHRVNCIAVKGKVITAKLASGSLQVHAAAAASSASTPRSSVSGASARSHNRDNKVPLAHVYKVIRFYSFWKTCTSFHRIVTMIDRVTDDRHVNPDFKKRLFVQYLWRNAKAVEKARVQKEFDPRRQRLLRFVTDPSARKRFVEDDSCMFAVIIDDNRTPIICEPAVKVSNLQREESEDSTIDFPVEVNANPLKYGKDQDEEVLFHYGDTCEPVPVFSVDEKPLDGPSTLTSTLKCPVKYISKIPPSLVTDNLCFICDGDEVAVEDILTESHWWKQTSSSTRFYSSDNMTTFHQVTLITCRGEMRGAYRSRVRGGGITKVSLHKVFRVSRFFSSWRTCPGFHRIVSVINPVTQEGEKSNKFKKRIFIQYFWRSEKPHDRALVTKEYLDFRVNQAGSSPRTSLVPPPTSAVLKSSYPWTALSAQSSRDSLGNISPRSLSGQKRASLKFRTIAKSLNFRAWNRRQSSVPAVLLNNTGQNNNSSQPS</sequence>
<keyword evidence="3 8" id="KW-0812">Transmembrane</keyword>
<evidence type="ECO:0000313" key="13">
    <source>
        <dbReference type="Proteomes" id="UP001303046"/>
    </source>
</evidence>
<evidence type="ECO:0000256" key="8">
    <source>
        <dbReference type="RuleBase" id="RU003857"/>
    </source>
</evidence>
<comment type="similarity">
    <text evidence="8">Belongs to the two pore domain potassium channel (TC 1.A.1.8) family.</text>
</comment>
<evidence type="ECO:0000256" key="10">
    <source>
        <dbReference type="SAM" id="Phobius"/>
    </source>
</evidence>
<reference evidence="12 13" key="1">
    <citation type="submission" date="2023-08" db="EMBL/GenBank/DDBJ databases">
        <title>A Necator americanus chromosomal reference genome.</title>
        <authorList>
            <person name="Ilik V."/>
            <person name="Petrzelkova K.J."/>
            <person name="Pardy F."/>
            <person name="Fuh T."/>
            <person name="Niatou-Singa F.S."/>
            <person name="Gouil Q."/>
            <person name="Baker L."/>
            <person name="Ritchie M.E."/>
            <person name="Jex A.R."/>
            <person name="Gazzola D."/>
            <person name="Li H."/>
            <person name="Toshio Fujiwara R."/>
            <person name="Zhan B."/>
            <person name="Aroian R.V."/>
            <person name="Pafco B."/>
            <person name="Schwarz E.M."/>
        </authorList>
    </citation>
    <scope>NUCLEOTIDE SEQUENCE [LARGE SCALE GENOMIC DNA]</scope>
    <source>
        <strain evidence="12 13">Aroian</strain>
        <tissue evidence="12">Whole animal</tissue>
    </source>
</reference>
<comment type="caution">
    <text evidence="12">The sequence shown here is derived from an EMBL/GenBank/DDBJ whole genome shotgun (WGS) entry which is preliminary data.</text>
</comment>
<feature type="compositionally biased region" description="Polar residues" evidence="9">
    <location>
        <begin position="819"/>
        <end position="832"/>
    </location>
</feature>
<keyword evidence="13" id="KW-1185">Reference proteome</keyword>
<evidence type="ECO:0000256" key="2">
    <source>
        <dbReference type="ARBA" id="ARBA00022448"/>
    </source>
</evidence>
<accession>A0ABR1CGC2</accession>
<gene>
    <name evidence="12" type="primary">Necator_chrII.g7705</name>
    <name evidence="12" type="ORF">RB195_019911</name>
</gene>
<dbReference type="InterPro" id="IPR013099">
    <property type="entry name" value="K_chnl_dom"/>
</dbReference>
<feature type="domain" description="Potassium channel" evidence="11">
    <location>
        <begin position="278"/>
        <end position="349"/>
    </location>
</feature>
<dbReference type="SUPFAM" id="SSF81324">
    <property type="entry name" value="Voltage-gated potassium channels"/>
    <property type="match status" value="2"/>
</dbReference>
<dbReference type="PANTHER" id="PTHR11003:SF110">
    <property type="entry name" value="POTASSIUM CHANNEL DOMAIN-CONTAINING PROTEIN"/>
    <property type="match status" value="1"/>
</dbReference>
<feature type="transmembrane region" description="Helical" evidence="10">
    <location>
        <begin position="34"/>
        <end position="56"/>
    </location>
</feature>
<comment type="subcellular location">
    <subcellularLocation>
        <location evidence="1">Membrane</location>
        <topology evidence="1">Multi-pass membrane protein</topology>
    </subcellularLocation>
</comment>
<dbReference type="Pfam" id="PF07885">
    <property type="entry name" value="Ion_trans_2"/>
    <property type="match status" value="2"/>
</dbReference>
<proteinExistence type="inferred from homology"/>
<keyword evidence="6 10" id="KW-0472">Membrane</keyword>
<dbReference type="Proteomes" id="UP001303046">
    <property type="component" value="Unassembled WGS sequence"/>
</dbReference>
<organism evidence="12 13">
    <name type="scientific">Necator americanus</name>
    <name type="common">Human hookworm</name>
    <dbReference type="NCBI Taxonomy" id="51031"/>
    <lineage>
        <taxon>Eukaryota</taxon>
        <taxon>Metazoa</taxon>
        <taxon>Ecdysozoa</taxon>
        <taxon>Nematoda</taxon>
        <taxon>Chromadorea</taxon>
        <taxon>Rhabditida</taxon>
        <taxon>Rhabditina</taxon>
        <taxon>Rhabditomorpha</taxon>
        <taxon>Strongyloidea</taxon>
        <taxon>Ancylostomatidae</taxon>
        <taxon>Bunostominae</taxon>
        <taxon>Necator</taxon>
    </lineage>
</organism>
<protein>
    <recommendedName>
        <fullName evidence="11">Potassium channel domain-containing protein</fullName>
    </recommendedName>
</protein>
<dbReference type="PANTHER" id="PTHR11003">
    <property type="entry name" value="POTASSIUM CHANNEL, SUBFAMILY K"/>
    <property type="match status" value="1"/>
</dbReference>
<feature type="region of interest" description="Disordered" evidence="9">
    <location>
        <begin position="962"/>
        <end position="988"/>
    </location>
</feature>
<keyword evidence="2 8" id="KW-0813">Transport</keyword>
<feature type="transmembrane region" description="Helical" evidence="10">
    <location>
        <begin position="270"/>
        <end position="289"/>
    </location>
</feature>
<evidence type="ECO:0000256" key="3">
    <source>
        <dbReference type="ARBA" id="ARBA00022692"/>
    </source>
</evidence>
<name>A0ABR1CGC2_NECAM</name>
<feature type="transmembrane region" description="Helical" evidence="10">
    <location>
        <begin position="159"/>
        <end position="180"/>
    </location>
</feature>
<evidence type="ECO:0000256" key="5">
    <source>
        <dbReference type="ARBA" id="ARBA00023065"/>
    </source>
</evidence>
<evidence type="ECO:0000256" key="6">
    <source>
        <dbReference type="ARBA" id="ARBA00023136"/>
    </source>
</evidence>
<dbReference type="Gene3D" id="1.10.287.70">
    <property type="match status" value="1"/>
</dbReference>
<evidence type="ECO:0000256" key="4">
    <source>
        <dbReference type="ARBA" id="ARBA00022989"/>
    </source>
</evidence>
<feature type="region of interest" description="Disordered" evidence="9">
    <location>
        <begin position="802"/>
        <end position="838"/>
    </location>
</feature>
<evidence type="ECO:0000256" key="7">
    <source>
        <dbReference type="ARBA" id="ARBA00023303"/>
    </source>
</evidence>
<dbReference type="EMBL" id="JAVFWL010000002">
    <property type="protein sequence ID" value="KAK6737492.1"/>
    <property type="molecule type" value="Genomic_DNA"/>
</dbReference>